<reference evidence="1" key="1">
    <citation type="submission" date="2022-03" db="EMBL/GenBank/DDBJ databases">
        <title>De novo assembled genomes of Belliella spp. (Cyclobacteriaceae) strains.</title>
        <authorList>
            <person name="Szabo A."/>
            <person name="Korponai K."/>
            <person name="Felfoldi T."/>
        </authorList>
    </citation>
    <scope>NUCLEOTIDE SEQUENCE</scope>
    <source>
        <strain evidence="1">DSM 111904</strain>
    </source>
</reference>
<dbReference type="Pfam" id="PF20391">
    <property type="entry name" value="DUF6686"/>
    <property type="match status" value="1"/>
</dbReference>
<proteinExistence type="predicted"/>
<keyword evidence="2" id="KW-1185">Reference proteome</keyword>
<comment type="caution">
    <text evidence="1">The sequence shown here is derived from an EMBL/GenBank/DDBJ whole genome shotgun (WGS) entry which is preliminary data.</text>
</comment>
<evidence type="ECO:0000313" key="2">
    <source>
        <dbReference type="Proteomes" id="UP001165489"/>
    </source>
</evidence>
<accession>A0ABS9UZD2</accession>
<dbReference type="Proteomes" id="UP001165489">
    <property type="component" value="Unassembled WGS sequence"/>
</dbReference>
<sequence>MGTCKTEVILMREGFILTRCEHCDKYSLLYNQIMIQMNALDFEAFTQYVSYIEFELHYFPFFDGIDRVLLETFDPSIQFTLKEEEFYRLKGFLEEAKIQLAISSLLKQ</sequence>
<dbReference type="EMBL" id="JAKZGP010000018">
    <property type="protein sequence ID" value="MCH7409520.1"/>
    <property type="molecule type" value="Genomic_DNA"/>
</dbReference>
<organism evidence="1 2">
    <name type="scientific">Belliella filtrata</name>
    <dbReference type="NCBI Taxonomy" id="2923435"/>
    <lineage>
        <taxon>Bacteria</taxon>
        <taxon>Pseudomonadati</taxon>
        <taxon>Bacteroidota</taxon>
        <taxon>Cytophagia</taxon>
        <taxon>Cytophagales</taxon>
        <taxon>Cyclobacteriaceae</taxon>
        <taxon>Belliella</taxon>
    </lineage>
</organism>
<gene>
    <name evidence="1" type="ORF">MM239_08945</name>
</gene>
<protein>
    <submittedName>
        <fullName evidence="1">Uncharacterized protein</fullName>
    </submittedName>
</protein>
<evidence type="ECO:0000313" key="1">
    <source>
        <dbReference type="EMBL" id="MCH7409520.1"/>
    </source>
</evidence>
<dbReference type="InterPro" id="IPR046508">
    <property type="entry name" value="DUF6686"/>
</dbReference>
<name>A0ABS9UZD2_9BACT</name>
<dbReference type="RefSeq" id="WP_241347866.1">
    <property type="nucleotide sequence ID" value="NZ_JAKZGP010000018.1"/>
</dbReference>